<evidence type="ECO:0000256" key="1">
    <source>
        <dbReference type="SAM" id="Phobius"/>
    </source>
</evidence>
<evidence type="ECO:0000313" key="2">
    <source>
        <dbReference type="EMBL" id="SJM46481.1"/>
    </source>
</evidence>
<protein>
    <submittedName>
        <fullName evidence="2">Uncharacterized protein</fullName>
    </submittedName>
</protein>
<accession>A0A1R4ES91</accession>
<organism evidence="2 3">
    <name type="scientific">Agrococcus casei LMG 22410</name>
    <dbReference type="NCBI Taxonomy" id="1255656"/>
    <lineage>
        <taxon>Bacteria</taxon>
        <taxon>Bacillati</taxon>
        <taxon>Actinomycetota</taxon>
        <taxon>Actinomycetes</taxon>
        <taxon>Micrococcales</taxon>
        <taxon>Microbacteriaceae</taxon>
        <taxon>Agrococcus</taxon>
    </lineage>
</organism>
<dbReference type="Proteomes" id="UP000195787">
    <property type="component" value="Unassembled WGS sequence"/>
</dbReference>
<keyword evidence="3" id="KW-1185">Reference proteome</keyword>
<evidence type="ECO:0000313" key="3">
    <source>
        <dbReference type="Proteomes" id="UP000195787"/>
    </source>
</evidence>
<gene>
    <name evidence="2" type="ORF">CZ674_00525</name>
</gene>
<dbReference type="EMBL" id="FUHU01000003">
    <property type="protein sequence ID" value="SJM46481.1"/>
    <property type="molecule type" value="Genomic_DNA"/>
</dbReference>
<sequence length="198" mass="21339">MASFSVGLGTALLLSLLDVYVLIGALVMAVSYPLAVVLTSMALGPNRVHGWVLTLHIHVLGSVMFGVAGAAGLVMAVRWNELHPMLIIVLMAAAVGFGGFGYTAVTFSGVFNEGHRTLNVRELAEGLEAVKADVTTADPGLRLGLEICEVEFQDLHDKRRYARHLSRGERVLPGAWVLNAPDDPALPIRLYDSLRERP</sequence>
<dbReference type="AlphaFoldDB" id="A0A1R4ES91"/>
<feature type="transmembrane region" description="Helical" evidence="1">
    <location>
        <begin position="55"/>
        <end position="79"/>
    </location>
</feature>
<feature type="transmembrane region" description="Helical" evidence="1">
    <location>
        <begin position="85"/>
        <end position="111"/>
    </location>
</feature>
<name>A0A1R4ES91_9MICO</name>
<feature type="transmembrane region" description="Helical" evidence="1">
    <location>
        <begin position="20"/>
        <end position="43"/>
    </location>
</feature>
<keyword evidence="1" id="KW-1133">Transmembrane helix</keyword>
<reference evidence="2 3" key="1">
    <citation type="submission" date="2017-02" db="EMBL/GenBank/DDBJ databases">
        <authorList>
            <person name="Peterson S.W."/>
        </authorList>
    </citation>
    <scope>NUCLEOTIDE SEQUENCE [LARGE SCALE GENOMIC DNA]</scope>
    <source>
        <strain evidence="2 3">LMG 22410</strain>
    </source>
</reference>
<proteinExistence type="predicted"/>
<keyword evidence="1" id="KW-0472">Membrane</keyword>
<keyword evidence="1" id="KW-0812">Transmembrane</keyword>